<comment type="caution">
    <text evidence="2">The sequence shown here is derived from an EMBL/GenBank/DDBJ whole genome shotgun (WGS) entry which is preliminary data.</text>
</comment>
<proteinExistence type="predicted"/>
<reference evidence="2" key="1">
    <citation type="journal article" date="2020" name="bioRxiv">
        <title>Comparative genomics of Chlamydomonas.</title>
        <authorList>
            <person name="Craig R.J."/>
            <person name="Hasan A.R."/>
            <person name="Ness R.W."/>
            <person name="Keightley P.D."/>
        </authorList>
    </citation>
    <scope>NUCLEOTIDE SEQUENCE</scope>
    <source>
        <strain evidence="2">CCAP 11/70</strain>
    </source>
</reference>
<keyword evidence="3" id="KW-1185">Reference proteome</keyword>
<sequence length="599" mass="63327">MGKDAAANSHLVAALADLFGQETKSDCSIQFYLEAPAADGDRGDEQAGGKVPLGPPLPAHSLILSLAAPERFGTQLDRWVESSPGDRPVLRVPLGSEAELPAAHLAIRFAYTGHIHASSVREALEVLRAGDYLAIEGCAAACSQWLADRVQEAPVANVGPSQPQAAAPDPPLLQLLACEDLWPSSDARFQEVMSAAKAHLVRYFSSTLEALNVPSLRQQLEALPAAALEALLESDDLGTDSEDSVLTLLATWMRANWARTDAATRKRLCDLVRLVQLSPSVTSCVLLSLAADFESKGPEHEAGWFPISRSKAALVSCYHACSPELQADMREGRSPIGTPAWLKAGPRAQGLPLGGVALPWNISRAALRTALEQLAQEGAPGEVENINKKVPAAFDGDQPYVLAGGYAWEAGVVAQRGKPNASVYLECRAPEAYKVPGSSLAKRTALFPAIFGGRLVAYRWRDGDQEMAGYDTYGEIRPMFVGAARVKADALPLVDTPVVLAAADPLAAWEPYLGSIGRIIGAVMLIDRKAERAAAKAAEARAAAVARAAMFAGAQQAAAQDDERGRAAMGNLRQLLAVLGAEEAPLAVIAPPPPPPPDN</sequence>
<dbReference type="Pfam" id="PF07707">
    <property type="entry name" value="BACK"/>
    <property type="match status" value="1"/>
</dbReference>
<accession>A0A835Y536</accession>
<evidence type="ECO:0000313" key="3">
    <source>
        <dbReference type="Proteomes" id="UP000612055"/>
    </source>
</evidence>
<name>A0A835Y536_9CHLO</name>
<dbReference type="Proteomes" id="UP000612055">
    <property type="component" value="Unassembled WGS sequence"/>
</dbReference>
<dbReference type="AlphaFoldDB" id="A0A835Y536"/>
<organism evidence="2 3">
    <name type="scientific">Edaphochlamys debaryana</name>
    <dbReference type="NCBI Taxonomy" id="47281"/>
    <lineage>
        <taxon>Eukaryota</taxon>
        <taxon>Viridiplantae</taxon>
        <taxon>Chlorophyta</taxon>
        <taxon>core chlorophytes</taxon>
        <taxon>Chlorophyceae</taxon>
        <taxon>CS clade</taxon>
        <taxon>Chlamydomonadales</taxon>
        <taxon>Chlamydomonadales incertae sedis</taxon>
        <taxon>Edaphochlamys</taxon>
    </lineage>
</organism>
<dbReference type="Gene3D" id="1.25.40.420">
    <property type="match status" value="1"/>
</dbReference>
<evidence type="ECO:0000259" key="1">
    <source>
        <dbReference type="Pfam" id="PF07707"/>
    </source>
</evidence>
<dbReference type="InterPro" id="IPR011333">
    <property type="entry name" value="SKP1/BTB/POZ_sf"/>
</dbReference>
<dbReference type="EMBL" id="JAEHOE010000020">
    <property type="protein sequence ID" value="KAG2496143.1"/>
    <property type="molecule type" value="Genomic_DNA"/>
</dbReference>
<dbReference type="PANTHER" id="PTHR46336:SF3">
    <property type="entry name" value="BTB_POZ DOMAIN-CONTAINING PROTEIN POB1"/>
    <property type="match status" value="1"/>
</dbReference>
<protein>
    <recommendedName>
        <fullName evidence="1">BACK domain-containing protein</fullName>
    </recommendedName>
</protein>
<dbReference type="PANTHER" id="PTHR46336">
    <property type="entry name" value="OS02G0260700 PROTEIN"/>
    <property type="match status" value="1"/>
</dbReference>
<dbReference type="OrthoDB" id="45365at2759"/>
<feature type="domain" description="BACK" evidence="1">
    <location>
        <begin position="218"/>
        <end position="281"/>
    </location>
</feature>
<dbReference type="InterPro" id="IPR045890">
    <property type="entry name" value="POB1-like"/>
</dbReference>
<gene>
    <name evidence="2" type="ORF">HYH03_005745</name>
</gene>
<evidence type="ECO:0000313" key="2">
    <source>
        <dbReference type="EMBL" id="KAG2496143.1"/>
    </source>
</evidence>
<dbReference type="Gene3D" id="3.30.710.10">
    <property type="entry name" value="Potassium Channel Kv1.1, Chain A"/>
    <property type="match status" value="1"/>
</dbReference>
<dbReference type="InterPro" id="IPR011705">
    <property type="entry name" value="BACK"/>
</dbReference>